<dbReference type="AlphaFoldDB" id="A0A2C5YZE5"/>
<proteinExistence type="predicted"/>
<feature type="compositionally biased region" description="Low complexity" evidence="1">
    <location>
        <begin position="82"/>
        <end position="92"/>
    </location>
</feature>
<comment type="caution">
    <text evidence="2">The sequence shown here is derived from an EMBL/GenBank/DDBJ whole genome shotgun (WGS) entry which is preliminary data.</text>
</comment>
<feature type="region of interest" description="Disordered" evidence="1">
    <location>
        <begin position="1"/>
        <end position="32"/>
    </location>
</feature>
<evidence type="ECO:0000313" key="2">
    <source>
        <dbReference type="EMBL" id="PHH73136.1"/>
    </source>
</evidence>
<accession>A0A2C5YZE5</accession>
<protein>
    <submittedName>
        <fullName evidence="2">Uncharacterized protein</fullName>
    </submittedName>
</protein>
<dbReference type="EMBL" id="NJES01000366">
    <property type="protein sequence ID" value="PHH73136.1"/>
    <property type="molecule type" value="Genomic_DNA"/>
</dbReference>
<sequence length="260" mass="28635">MPFVGEGRNQAVVHPDRKRRRDGASSEAGPRFLRLYGPERIVDDSASRVMAKRHRGIDQDDGNDGRRFFPQQQKLASDARLSRPATPPSSTAKAAAAAAVLLMPCHVCHRRPTKKSDLDSFAKCQGCRRRTCYVCIRECHDWLADQRPPPPPIEPLPSNVDDENDVLPSSYPMDDEDDEDDVNNHNGQSVTPGPGQHPPLLHADEQDDDADDDDEEDGGHDVAAWHTWGHRAVICSRCCVERGREGDVVCLGCLAGMAGS</sequence>
<keyword evidence="3" id="KW-1185">Reference proteome</keyword>
<dbReference type="Proteomes" id="UP000226431">
    <property type="component" value="Unassembled WGS sequence"/>
</dbReference>
<organism evidence="2 3">
    <name type="scientific">Ophiocordyceps camponoti-rufipedis</name>
    <dbReference type="NCBI Taxonomy" id="2004952"/>
    <lineage>
        <taxon>Eukaryota</taxon>
        <taxon>Fungi</taxon>
        <taxon>Dikarya</taxon>
        <taxon>Ascomycota</taxon>
        <taxon>Pezizomycotina</taxon>
        <taxon>Sordariomycetes</taxon>
        <taxon>Hypocreomycetidae</taxon>
        <taxon>Hypocreales</taxon>
        <taxon>Ophiocordycipitaceae</taxon>
        <taxon>Ophiocordyceps</taxon>
    </lineage>
</organism>
<reference evidence="2 3" key="1">
    <citation type="submission" date="2017-06" db="EMBL/GenBank/DDBJ databases">
        <title>Ant-infecting Ophiocordyceps genomes reveal a high diversity of potential behavioral manipulation genes and a possible major role for enterotoxins.</title>
        <authorList>
            <person name="De Bekker C."/>
            <person name="Evans H.C."/>
            <person name="Brachmann A."/>
            <person name="Hughes D.P."/>
        </authorList>
    </citation>
    <scope>NUCLEOTIDE SEQUENCE [LARGE SCALE GENOMIC DNA]</scope>
    <source>
        <strain evidence="2 3">Map16</strain>
    </source>
</reference>
<feature type="region of interest" description="Disordered" evidence="1">
    <location>
        <begin position="73"/>
        <end position="92"/>
    </location>
</feature>
<gene>
    <name evidence="2" type="ORF">CDD80_4020</name>
</gene>
<feature type="region of interest" description="Disordered" evidence="1">
    <location>
        <begin position="144"/>
        <end position="221"/>
    </location>
</feature>
<evidence type="ECO:0000256" key="1">
    <source>
        <dbReference type="SAM" id="MobiDB-lite"/>
    </source>
</evidence>
<evidence type="ECO:0000313" key="3">
    <source>
        <dbReference type="Proteomes" id="UP000226431"/>
    </source>
</evidence>
<feature type="region of interest" description="Disordered" evidence="1">
    <location>
        <begin position="46"/>
        <end position="68"/>
    </location>
</feature>
<feature type="compositionally biased region" description="Acidic residues" evidence="1">
    <location>
        <begin position="205"/>
        <end position="218"/>
    </location>
</feature>
<dbReference type="OrthoDB" id="5377226at2759"/>
<name>A0A2C5YZE5_9HYPO</name>